<protein>
    <recommendedName>
        <fullName evidence="8">Rhodopsin domain-containing protein</fullName>
    </recommendedName>
</protein>
<dbReference type="EMBL" id="KV441550">
    <property type="protein sequence ID" value="OAG08846.1"/>
    <property type="molecule type" value="Genomic_DNA"/>
</dbReference>
<gene>
    <name evidence="9" type="ORF">CC84DRAFT_592844</name>
</gene>
<comment type="subcellular location">
    <subcellularLocation>
        <location evidence="1">Membrane</location>
        <topology evidence="1">Multi-pass membrane protein</topology>
    </subcellularLocation>
</comment>
<feature type="transmembrane region" description="Helical" evidence="7">
    <location>
        <begin position="104"/>
        <end position="127"/>
    </location>
</feature>
<dbReference type="GeneID" id="28770289"/>
<evidence type="ECO:0000256" key="7">
    <source>
        <dbReference type="SAM" id="Phobius"/>
    </source>
</evidence>
<dbReference type="AlphaFoldDB" id="A0A177CNI9"/>
<reference evidence="9 10" key="1">
    <citation type="submission" date="2016-05" db="EMBL/GenBank/DDBJ databases">
        <title>Comparative analysis of secretome profiles of manganese(II)-oxidizing ascomycete fungi.</title>
        <authorList>
            <consortium name="DOE Joint Genome Institute"/>
            <person name="Zeiner C.A."/>
            <person name="Purvine S.O."/>
            <person name="Zink E.M."/>
            <person name="Wu S."/>
            <person name="Pasa-Tolic L."/>
            <person name="Chaput D.L."/>
            <person name="Haridas S."/>
            <person name="Grigoriev I.V."/>
            <person name="Santelli C.M."/>
            <person name="Hansel C.M."/>
        </authorList>
    </citation>
    <scope>NUCLEOTIDE SEQUENCE [LARGE SCALE GENOMIC DNA]</scope>
    <source>
        <strain evidence="9 10">AP3s5-JAC2a</strain>
    </source>
</reference>
<feature type="transmembrane region" description="Helical" evidence="7">
    <location>
        <begin position="139"/>
        <end position="161"/>
    </location>
</feature>
<keyword evidence="2 7" id="KW-0812">Transmembrane</keyword>
<dbReference type="RefSeq" id="XP_018039211.1">
    <property type="nucleotide sequence ID" value="XM_018186803.1"/>
</dbReference>
<proteinExistence type="inferred from homology"/>
<keyword evidence="3 7" id="KW-1133">Transmembrane helix</keyword>
<feature type="compositionally biased region" description="Basic and acidic residues" evidence="6">
    <location>
        <begin position="266"/>
        <end position="286"/>
    </location>
</feature>
<dbReference type="Proteomes" id="UP000077069">
    <property type="component" value="Unassembled WGS sequence"/>
</dbReference>
<evidence type="ECO:0000256" key="4">
    <source>
        <dbReference type="ARBA" id="ARBA00023136"/>
    </source>
</evidence>
<feature type="region of interest" description="Disordered" evidence="6">
    <location>
        <begin position="213"/>
        <end position="247"/>
    </location>
</feature>
<feature type="region of interest" description="Disordered" evidence="6">
    <location>
        <begin position="266"/>
        <end position="325"/>
    </location>
</feature>
<accession>A0A177CNI9</accession>
<evidence type="ECO:0000256" key="6">
    <source>
        <dbReference type="SAM" id="MobiDB-lite"/>
    </source>
</evidence>
<dbReference type="PANTHER" id="PTHR33048:SF160">
    <property type="entry name" value="SAT4 FAMILY MEMBRANE PROTEIN"/>
    <property type="match status" value="1"/>
</dbReference>
<evidence type="ECO:0000256" key="1">
    <source>
        <dbReference type="ARBA" id="ARBA00004141"/>
    </source>
</evidence>
<dbReference type="STRING" id="1460663.A0A177CNI9"/>
<comment type="similarity">
    <text evidence="5">Belongs to the SAT4 family.</text>
</comment>
<feature type="transmembrane region" description="Helical" evidence="7">
    <location>
        <begin position="61"/>
        <end position="83"/>
    </location>
</feature>
<name>A0A177CNI9_9PLEO</name>
<dbReference type="Pfam" id="PF20684">
    <property type="entry name" value="Fung_rhodopsin"/>
    <property type="match status" value="1"/>
</dbReference>
<dbReference type="InterPro" id="IPR052337">
    <property type="entry name" value="SAT4-like"/>
</dbReference>
<feature type="domain" description="Rhodopsin" evidence="8">
    <location>
        <begin position="4"/>
        <end position="199"/>
    </location>
</feature>
<dbReference type="PANTHER" id="PTHR33048">
    <property type="entry name" value="PTH11-LIKE INTEGRAL MEMBRANE PROTEIN (AFU_ORTHOLOGUE AFUA_5G11245)"/>
    <property type="match status" value="1"/>
</dbReference>
<evidence type="ECO:0000259" key="8">
    <source>
        <dbReference type="Pfam" id="PF20684"/>
    </source>
</evidence>
<dbReference type="GO" id="GO:0016020">
    <property type="term" value="C:membrane"/>
    <property type="evidence" value="ECO:0007669"/>
    <property type="project" value="UniProtKB-SubCell"/>
</dbReference>
<evidence type="ECO:0000256" key="5">
    <source>
        <dbReference type="ARBA" id="ARBA00038359"/>
    </source>
</evidence>
<dbReference type="InterPro" id="IPR049326">
    <property type="entry name" value="Rhodopsin_dom_fungi"/>
</dbReference>
<dbReference type="OrthoDB" id="5283415at2759"/>
<dbReference type="InParanoid" id="A0A177CNI9"/>
<evidence type="ECO:0000256" key="2">
    <source>
        <dbReference type="ARBA" id="ARBA00022692"/>
    </source>
</evidence>
<evidence type="ECO:0000256" key="3">
    <source>
        <dbReference type="ARBA" id="ARBA00022989"/>
    </source>
</evidence>
<keyword evidence="10" id="KW-1185">Reference proteome</keyword>
<evidence type="ECO:0000313" key="10">
    <source>
        <dbReference type="Proteomes" id="UP000077069"/>
    </source>
</evidence>
<sequence>MRTGYHDQDVNFMAIDWVRANKLQFALGAEYNPVVCIVKMSFLWSLQKLRSPNKWIQRSLWAIQIINLIYMIISTCVALVPCLPLRKKWHPEIPGHCMQGDKYVLGNVTIVLVTDALVLLMPSWIIWDLQMPLRRKVMTISFLSFGVVLIAVGIARMIWLYNAFLGKAKSYSVESAYSAIESSIAIVGACGPTVKYILSSCVPSLASTRASSKRSGYNSSAQAHAQSAAKRSGTGRSRKPTDGYDDLDTFDVTGEHYEMKSDWKWTGKQEADARSDEQEITREVSDAHGGIVKSVEWSVSSRGEDDRRRGHKSQTDVSTEPAHVV</sequence>
<keyword evidence="4 7" id="KW-0472">Membrane</keyword>
<organism evidence="9 10">
    <name type="scientific">Paraphaeosphaeria sporulosa</name>
    <dbReference type="NCBI Taxonomy" id="1460663"/>
    <lineage>
        <taxon>Eukaryota</taxon>
        <taxon>Fungi</taxon>
        <taxon>Dikarya</taxon>
        <taxon>Ascomycota</taxon>
        <taxon>Pezizomycotina</taxon>
        <taxon>Dothideomycetes</taxon>
        <taxon>Pleosporomycetidae</taxon>
        <taxon>Pleosporales</taxon>
        <taxon>Massarineae</taxon>
        <taxon>Didymosphaeriaceae</taxon>
        <taxon>Paraphaeosphaeria</taxon>
    </lineage>
</organism>
<feature type="compositionally biased region" description="Low complexity" evidence="6">
    <location>
        <begin position="219"/>
        <end position="229"/>
    </location>
</feature>
<evidence type="ECO:0000313" key="9">
    <source>
        <dbReference type="EMBL" id="OAG08846.1"/>
    </source>
</evidence>